<protein>
    <submittedName>
        <fullName evidence="8">Ferredoxin</fullName>
    </submittedName>
</protein>
<evidence type="ECO:0000256" key="7">
    <source>
        <dbReference type="ARBA" id="ARBA00023291"/>
    </source>
</evidence>
<dbReference type="InterPro" id="IPR051269">
    <property type="entry name" value="Fe-S_cluster_ET"/>
</dbReference>
<evidence type="ECO:0000313" key="8">
    <source>
        <dbReference type="EMBL" id="NYE69868.1"/>
    </source>
</evidence>
<evidence type="ECO:0000313" key="9">
    <source>
        <dbReference type="Proteomes" id="UP000569914"/>
    </source>
</evidence>
<evidence type="ECO:0000256" key="2">
    <source>
        <dbReference type="ARBA" id="ARBA00022448"/>
    </source>
</evidence>
<evidence type="ECO:0000256" key="5">
    <source>
        <dbReference type="ARBA" id="ARBA00023004"/>
    </source>
</evidence>
<reference evidence="8 9" key="1">
    <citation type="submission" date="2020-07" db="EMBL/GenBank/DDBJ databases">
        <title>Sequencing the genomes of 1000 actinobacteria strains.</title>
        <authorList>
            <person name="Klenk H.-P."/>
        </authorList>
    </citation>
    <scope>NUCLEOTIDE SEQUENCE [LARGE SCALE GENOMIC DNA]</scope>
    <source>
        <strain evidence="8 9">DSM 22083</strain>
    </source>
</reference>
<dbReference type="Pfam" id="PF13370">
    <property type="entry name" value="Fer4_13"/>
    <property type="match status" value="1"/>
</dbReference>
<keyword evidence="3" id="KW-0479">Metal-binding</keyword>
<evidence type="ECO:0000256" key="6">
    <source>
        <dbReference type="ARBA" id="ARBA00023014"/>
    </source>
</evidence>
<dbReference type="RefSeq" id="WP_179748922.1">
    <property type="nucleotide sequence ID" value="NZ_JACCBU010000001.1"/>
</dbReference>
<dbReference type="PANTHER" id="PTHR36923:SF3">
    <property type="entry name" value="FERREDOXIN"/>
    <property type="match status" value="1"/>
</dbReference>
<comment type="cofactor">
    <cofactor evidence="1">
        <name>[3Fe-4S] cluster</name>
        <dbReference type="ChEBI" id="CHEBI:21137"/>
    </cofactor>
</comment>
<keyword evidence="2" id="KW-0813">Transport</keyword>
<dbReference type="EMBL" id="JACCBU010000001">
    <property type="protein sequence ID" value="NYE69868.1"/>
    <property type="molecule type" value="Genomic_DNA"/>
</dbReference>
<keyword evidence="7" id="KW-0003">3Fe-4S</keyword>
<keyword evidence="6" id="KW-0411">Iron-sulfur</keyword>
<dbReference type="GO" id="GO:0051538">
    <property type="term" value="F:3 iron, 4 sulfur cluster binding"/>
    <property type="evidence" value="ECO:0007669"/>
    <property type="project" value="UniProtKB-KW"/>
</dbReference>
<organism evidence="8 9">
    <name type="scientific">Microlunatus parietis</name>
    <dbReference type="NCBI Taxonomy" id="682979"/>
    <lineage>
        <taxon>Bacteria</taxon>
        <taxon>Bacillati</taxon>
        <taxon>Actinomycetota</taxon>
        <taxon>Actinomycetes</taxon>
        <taxon>Propionibacteriales</taxon>
        <taxon>Propionibacteriaceae</taxon>
        <taxon>Microlunatus</taxon>
    </lineage>
</organism>
<gene>
    <name evidence="8" type="ORF">BKA15_001197</name>
</gene>
<dbReference type="GO" id="GO:0046872">
    <property type="term" value="F:metal ion binding"/>
    <property type="evidence" value="ECO:0007669"/>
    <property type="project" value="UniProtKB-KW"/>
</dbReference>
<accession>A0A7Y9LAJ8</accession>
<dbReference type="Proteomes" id="UP000569914">
    <property type="component" value="Unassembled WGS sequence"/>
</dbReference>
<dbReference type="PANTHER" id="PTHR36923">
    <property type="entry name" value="FERREDOXIN"/>
    <property type="match status" value="1"/>
</dbReference>
<keyword evidence="9" id="KW-1185">Reference proteome</keyword>
<comment type="caution">
    <text evidence="8">The sequence shown here is derived from an EMBL/GenBank/DDBJ whole genome shotgun (WGS) entry which is preliminary data.</text>
</comment>
<proteinExistence type="predicted"/>
<keyword evidence="4" id="KW-0249">Electron transport</keyword>
<evidence type="ECO:0000256" key="1">
    <source>
        <dbReference type="ARBA" id="ARBA00001927"/>
    </source>
</evidence>
<sequence>MKVVTTPETCIAAQQCSKLAPNVFGHTADGGFVEVRNPQPSDPADQQGARDAEQYCPSGTIHVIEETSPEEA</sequence>
<dbReference type="AlphaFoldDB" id="A0A7Y9LAJ8"/>
<evidence type="ECO:0000256" key="4">
    <source>
        <dbReference type="ARBA" id="ARBA00022982"/>
    </source>
</evidence>
<dbReference type="SUPFAM" id="SSF54862">
    <property type="entry name" value="4Fe-4S ferredoxins"/>
    <property type="match status" value="1"/>
</dbReference>
<keyword evidence="5" id="KW-0408">Iron</keyword>
<dbReference type="Gene3D" id="3.30.70.20">
    <property type="match status" value="1"/>
</dbReference>
<evidence type="ECO:0000256" key="3">
    <source>
        <dbReference type="ARBA" id="ARBA00022723"/>
    </source>
</evidence>
<name>A0A7Y9LAJ8_9ACTN</name>